<evidence type="ECO:0000313" key="2">
    <source>
        <dbReference type="EMBL" id="MFC5589079.1"/>
    </source>
</evidence>
<dbReference type="Gene3D" id="3.90.20.10">
    <property type="match status" value="1"/>
</dbReference>
<proteinExistence type="predicted"/>
<reference evidence="3" key="1">
    <citation type="journal article" date="2019" name="Int. J. Syst. Evol. Microbiol.">
        <title>The Global Catalogue of Microorganisms (GCM) 10K type strain sequencing project: providing services to taxonomists for standard genome sequencing and annotation.</title>
        <authorList>
            <consortium name="The Broad Institute Genomics Platform"/>
            <consortium name="The Broad Institute Genome Sequencing Center for Infectious Disease"/>
            <person name="Wu L."/>
            <person name="Ma J."/>
        </authorList>
    </citation>
    <scope>NUCLEOTIDE SEQUENCE [LARGE SCALE GENOMIC DNA]</scope>
    <source>
        <strain evidence="3">CGMCC 4.1434</strain>
    </source>
</reference>
<feature type="coiled-coil region" evidence="1">
    <location>
        <begin position="16"/>
        <end position="43"/>
    </location>
</feature>
<dbReference type="EMBL" id="JBHSNO010000005">
    <property type="protein sequence ID" value="MFC5589079.1"/>
    <property type="molecule type" value="Genomic_DNA"/>
</dbReference>
<comment type="caution">
    <text evidence="2">The sequence shown here is derived from an EMBL/GenBank/DDBJ whole genome shotgun (WGS) entry which is preliminary data.</text>
</comment>
<dbReference type="Proteomes" id="UP001596109">
    <property type="component" value="Unassembled WGS sequence"/>
</dbReference>
<evidence type="ECO:0000313" key="3">
    <source>
        <dbReference type="Proteomes" id="UP001596109"/>
    </source>
</evidence>
<name>A0ABW0TKY3_9BACL</name>
<accession>A0ABW0TKY3</accession>
<dbReference type="InterPro" id="IPR010989">
    <property type="entry name" value="SNARE"/>
</dbReference>
<organism evidence="2 3">
    <name type="scientific">Sporosarcina soli</name>
    <dbReference type="NCBI Taxonomy" id="334736"/>
    <lineage>
        <taxon>Bacteria</taxon>
        <taxon>Bacillati</taxon>
        <taxon>Bacillota</taxon>
        <taxon>Bacilli</taxon>
        <taxon>Bacillales</taxon>
        <taxon>Caryophanaceae</taxon>
        <taxon>Sporosarcina</taxon>
    </lineage>
</organism>
<keyword evidence="3" id="KW-1185">Reference proteome</keyword>
<keyword evidence="1" id="KW-0175">Coiled coil</keyword>
<dbReference type="RefSeq" id="WP_381433153.1">
    <property type="nucleotide sequence ID" value="NZ_JBHSNO010000005.1"/>
</dbReference>
<dbReference type="SUPFAM" id="SSF47661">
    <property type="entry name" value="t-snare proteins"/>
    <property type="match status" value="1"/>
</dbReference>
<protein>
    <submittedName>
        <fullName evidence="2">Uncharacterized protein</fullName>
    </submittedName>
</protein>
<gene>
    <name evidence="2" type="ORF">ACFPRA_09280</name>
</gene>
<sequence>MDKQLIEMMGKMMEQMNGVQSDVQSLKTEMKDVKTDIRDIKTEMHERFDAVDTNLNGVGRQFEELSKNTVQLWKDMKKELKYITYKIHALDREVFMRTDSLH</sequence>
<evidence type="ECO:0000256" key="1">
    <source>
        <dbReference type="SAM" id="Coils"/>
    </source>
</evidence>